<feature type="region of interest" description="Disordered" evidence="2">
    <location>
        <begin position="63"/>
        <end position="97"/>
    </location>
</feature>
<feature type="compositionally biased region" description="Polar residues" evidence="2">
    <location>
        <begin position="72"/>
        <end position="85"/>
    </location>
</feature>
<reference evidence="3" key="1">
    <citation type="submission" date="2023-07" db="EMBL/GenBank/DDBJ databases">
        <title>draft genome sequence of fig (Ficus carica).</title>
        <authorList>
            <person name="Takahashi T."/>
            <person name="Nishimura K."/>
        </authorList>
    </citation>
    <scope>NUCLEOTIDE SEQUENCE</scope>
</reference>
<dbReference type="InterPro" id="IPR006839">
    <property type="entry name" value="DarP"/>
</dbReference>
<gene>
    <name evidence="3" type="ORF">TIFTF001_005523</name>
</gene>
<dbReference type="PANTHER" id="PTHR36898:SF1">
    <property type="entry name" value="OS04G0250700 PROTEIN"/>
    <property type="match status" value="1"/>
</dbReference>
<feature type="coiled-coil region" evidence="1">
    <location>
        <begin position="209"/>
        <end position="236"/>
    </location>
</feature>
<name>A0AA88CUW6_FICCA</name>
<dbReference type="CDD" id="cd16331">
    <property type="entry name" value="YjgA-like"/>
    <property type="match status" value="1"/>
</dbReference>
<organism evidence="3 4">
    <name type="scientific">Ficus carica</name>
    <name type="common">Common fig</name>
    <dbReference type="NCBI Taxonomy" id="3494"/>
    <lineage>
        <taxon>Eukaryota</taxon>
        <taxon>Viridiplantae</taxon>
        <taxon>Streptophyta</taxon>
        <taxon>Embryophyta</taxon>
        <taxon>Tracheophyta</taxon>
        <taxon>Spermatophyta</taxon>
        <taxon>Magnoliopsida</taxon>
        <taxon>eudicotyledons</taxon>
        <taxon>Gunneridae</taxon>
        <taxon>Pentapetalae</taxon>
        <taxon>rosids</taxon>
        <taxon>fabids</taxon>
        <taxon>Rosales</taxon>
        <taxon>Moraceae</taxon>
        <taxon>Ficeae</taxon>
        <taxon>Ficus</taxon>
    </lineage>
</organism>
<evidence type="ECO:0000313" key="4">
    <source>
        <dbReference type="Proteomes" id="UP001187192"/>
    </source>
</evidence>
<protein>
    <submittedName>
        <fullName evidence="3">Uncharacterized protein</fullName>
    </submittedName>
</protein>
<evidence type="ECO:0000256" key="2">
    <source>
        <dbReference type="SAM" id="MobiDB-lite"/>
    </source>
</evidence>
<keyword evidence="4" id="KW-1185">Reference proteome</keyword>
<evidence type="ECO:0000256" key="1">
    <source>
        <dbReference type="SAM" id="Coils"/>
    </source>
</evidence>
<dbReference type="EMBL" id="BTGU01000005">
    <property type="protein sequence ID" value="GMN35798.1"/>
    <property type="molecule type" value="Genomic_DNA"/>
</dbReference>
<dbReference type="PANTHER" id="PTHR36898">
    <property type="entry name" value="OSJNBB0026I12.6 PROTEIN"/>
    <property type="match status" value="1"/>
</dbReference>
<dbReference type="SUPFAM" id="SSF158710">
    <property type="entry name" value="PSPTO4464-like"/>
    <property type="match status" value="1"/>
</dbReference>
<dbReference type="Pfam" id="PF04751">
    <property type="entry name" value="DarP"/>
    <property type="match status" value="1"/>
</dbReference>
<accession>A0AA88CUW6</accession>
<dbReference type="InterPro" id="IPR023153">
    <property type="entry name" value="DarP_sf"/>
</dbReference>
<evidence type="ECO:0000313" key="3">
    <source>
        <dbReference type="EMBL" id="GMN35798.1"/>
    </source>
</evidence>
<comment type="caution">
    <text evidence="3">The sequence shown here is derived from an EMBL/GenBank/DDBJ whole genome shotgun (WGS) entry which is preliminary data.</text>
</comment>
<dbReference type="Gene3D" id="1.10.60.30">
    <property type="entry name" value="PSPTO4464-like domains"/>
    <property type="match status" value="2"/>
</dbReference>
<dbReference type="Proteomes" id="UP001187192">
    <property type="component" value="Unassembled WGS sequence"/>
</dbReference>
<sequence>MLQLGRLLRQWPMTVHHHYCACSAFHHLPLLSPSLPLSSKTTVRRFSSTGVLCAQRNVSYQSRGLRLPNAPPSSDLQDQNSSASDSESDGFKSRNQLKRQARRAVRWGMELATFSTPQIKHILSVASLEKEVLDALNLVKRLGPDVREGKRRQFNYIGKLLRDVEPELMVKKNMKNLIGSHVDVAARWLDGLINKDMEITNEVYSVREVEFDRQELRKLVRRVHTAQEKHKNAVEENKGEIDAAILGATKSLTRFLRALAKQMPSADV</sequence>
<proteinExistence type="predicted"/>
<keyword evidence="1" id="KW-0175">Coiled coil</keyword>
<dbReference type="AlphaFoldDB" id="A0AA88CUW6"/>